<dbReference type="CDD" id="cd00085">
    <property type="entry name" value="HNHc"/>
    <property type="match status" value="1"/>
</dbReference>
<proteinExistence type="predicted"/>
<dbReference type="InterPro" id="IPR002711">
    <property type="entry name" value="HNH"/>
</dbReference>
<sequence>MDARGISEFYRVLEETFSKRWTEQNLREIAQLVAPAGLLGKNEWILRADHSLTVSRWFLEGLVDLNKYIHSADNIGHLMQEMSLSLRELAPAVPADELQVAARQLAAYGWREVKARREAERTYIDKDLRQAVWFRDDPLQRCYLCGYRFSPDARDAFLRRKSGRLTPARLVDFTRPRGINHRHLRVELDHVIPVFEGGATDEDNLRLACGWCNLVKSSLWSLYDAKSWSAGVINHPSLGRITVPQPFWVMRIVATRARCEAPDGCPARLETDELFVAPLSKKGALTPTNLMVVCRKHDPWAGHRLVSPSLLSRR</sequence>
<dbReference type="Proteomes" id="UP000028492">
    <property type="component" value="Chromosome"/>
</dbReference>
<evidence type="ECO:0000259" key="1">
    <source>
        <dbReference type="Pfam" id="PF01844"/>
    </source>
</evidence>
<keyword evidence="3" id="KW-1185">Reference proteome</keyword>
<dbReference type="GO" id="GO:0008270">
    <property type="term" value="F:zinc ion binding"/>
    <property type="evidence" value="ECO:0007669"/>
    <property type="project" value="InterPro"/>
</dbReference>
<accession>A0A075UHX0</accession>
<dbReference type="Gene3D" id="1.10.30.50">
    <property type="match status" value="1"/>
</dbReference>
<organism evidence="2 3">
    <name type="scientific">Amycolatopsis japonica</name>
    <dbReference type="NCBI Taxonomy" id="208439"/>
    <lineage>
        <taxon>Bacteria</taxon>
        <taxon>Bacillati</taxon>
        <taxon>Actinomycetota</taxon>
        <taxon>Actinomycetes</taxon>
        <taxon>Pseudonocardiales</taxon>
        <taxon>Pseudonocardiaceae</taxon>
        <taxon>Amycolatopsis</taxon>
        <taxon>Amycolatopsis japonica group</taxon>
    </lineage>
</organism>
<dbReference type="GO" id="GO:0003676">
    <property type="term" value="F:nucleic acid binding"/>
    <property type="evidence" value="ECO:0007669"/>
    <property type="project" value="InterPro"/>
</dbReference>
<dbReference type="Pfam" id="PF01844">
    <property type="entry name" value="HNH"/>
    <property type="match status" value="1"/>
</dbReference>
<dbReference type="AlphaFoldDB" id="A0A075UHX0"/>
<dbReference type="EMBL" id="CP008953">
    <property type="protein sequence ID" value="AIG73612.1"/>
    <property type="molecule type" value="Genomic_DNA"/>
</dbReference>
<gene>
    <name evidence="2" type="ORF">AJAP_03430</name>
</gene>
<reference evidence="2 3" key="1">
    <citation type="journal article" date="2014" name="J. Biotechnol.">
        <title>Complete genome sequence of the actinobacterium Amycolatopsis japonica MG417-CF17(T) (=DSM 44213T) producing (S,S)-N,N'-ethylenediaminedisuccinic acid.</title>
        <authorList>
            <person name="Stegmann E."/>
            <person name="Albersmeier A."/>
            <person name="Spohn M."/>
            <person name="Gert H."/>
            <person name="Weber T."/>
            <person name="Wohlleben W."/>
            <person name="Kalinowski J."/>
            <person name="Ruckert C."/>
        </authorList>
    </citation>
    <scope>NUCLEOTIDE SEQUENCE [LARGE SCALE GENOMIC DNA]</scope>
    <source>
        <strain evidence="3">MG417-CF17 (DSM 44213)</strain>
    </source>
</reference>
<dbReference type="InterPro" id="IPR003615">
    <property type="entry name" value="HNH_nuc"/>
</dbReference>
<protein>
    <recommendedName>
        <fullName evidence="1">HNH domain-containing protein</fullName>
    </recommendedName>
</protein>
<evidence type="ECO:0000313" key="3">
    <source>
        <dbReference type="Proteomes" id="UP000028492"/>
    </source>
</evidence>
<evidence type="ECO:0000313" key="2">
    <source>
        <dbReference type="EMBL" id="AIG73612.1"/>
    </source>
</evidence>
<dbReference type="KEGG" id="aja:AJAP_03430"/>
<dbReference type="GO" id="GO:0004519">
    <property type="term" value="F:endonuclease activity"/>
    <property type="evidence" value="ECO:0007669"/>
    <property type="project" value="InterPro"/>
</dbReference>
<dbReference type="HOGENOM" id="CLU_958697_0_0_11"/>
<dbReference type="eggNOG" id="COG1403">
    <property type="taxonomic scope" value="Bacteria"/>
</dbReference>
<feature type="domain" description="HNH" evidence="1">
    <location>
        <begin position="186"/>
        <end position="217"/>
    </location>
</feature>
<name>A0A075UHX0_9PSEU</name>